<organism evidence="5 6">
    <name type="scientific">Aaosphaeria arxii CBS 175.79</name>
    <dbReference type="NCBI Taxonomy" id="1450172"/>
    <lineage>
        <taxon>Eukaryota</taxon>
        <taxon>Fungi</taxon>
        <taxon>Dikarya</taxon>
        <taxon>Ascomycota</taxon>
        <taxon>Pezizomycotina</taxon>
        <taxon>Dothideomycetes</taxon>
        <taxon>Pleosporomycetidae</taxon>
        <taxon>Pleosporales</taxon>
        <taxon>Pleosporales incertae sedis</taxon>
        <taxon>Aaosphaeria</taxon>
    </lineage>
</organism>
<reference evidence="5" key="1">
    <citation type="journal article" date="2020" name="Stud. Mycol.">
        <title>101 Dothideomycetes genomes: a test case for predicting lifestyles and emergence of pathogens.</title>
        <authorList>
            <person name="Haridas S."/>
            <person name="Albert R."/>
            <person name="Binder M."/>
            <person name="Bloem J."/>
            <person name="Labutti K."/>
            <person name="Salamov A."/>
            <person name="Andreopoulos B."/>
            <person name="Baker S."/>
            <person name="Barry K."/>
            <person name="Bills G."/>
            <person name="Bluhm B."/>
            <person name="Cannon C."/>
            <person name="Castanera R."/>
            <person name="Culley D."/>
            <person name="Daum C."/>
            <person name="Ezra D."/>
            <person name="Gonzalez J."/>
            <person name="Henrissat B."/>
            <person name="Kuo A."/>
            <person name="Liang C."/>
            <person name="Lipzen A."/>
            <person name="Lutzoni F."/>
            <person name="Magnuson J."/>
            <person name="Mondo S."/>
            <person name="Nolan M."/>
            <person name="Ohm R."/>
            <person name="Pangilinan J."/>
            <person name="Park H.-J."/>
            <person name="Ramirez L."/>
            <person name="Alfaro M."/>
            <person name="Sun H."/>
            <person name="Tritt A."/>
            <person name="Yoshinaga Y."/>
            <person name="Zwiers L.-H."/>
            <person name="Turgeon B."/>
            <person name="Goodwin S."/>
            <person name="Spatafora J."/>
            <person name="Crous P."/>
            <person name="Grigoriev I."/>
        </authorList>
    </citation>
    <scope>NUCLEOTIDE SEQUENCE</scope>
    <source>
        <strain evidence="5">CBS 175.79</strain>
    </source>
</reference>
<dbReference type="Pfam" id="PF01165">
    <property type="entry name" value="Ribosomal_S21"/>
    <property type="match status" value="1"/>
</dbReference>
<dbReference type="EMBL" id="ML978067">
    <property type="protein sequence ID" value="KAF2019402.1"/>
    <property type="molecule type" value="Genomic_DNA"/>
</dbReference>
<dbReference type="RefSeq" id="XP_033387741.1">
    <property type="nucleotide sequence ID" value="XM_033527110.1"/>
</dbReference>
<dbReference type="PANTHER" id="PTHR41237">
    <property type="entry name" value="37S RIBOSOMAL PROTEIN MRP21, MITOCHONDRIAL"/>
    <property type="match status" value="1"/>
</dbReference>
<dbReference type="AlphaFoldDB" id="A0A6A5Y1P6"/>
<evidence type="ECO:0000256" key="1">
    <source>
        <dbReference type="ARBA" id="ARBA00006640"/>
    </source>
</evidence>
<sequence length="259" mass="28782">MKSRYSIELLARSASTLSRPLAGQTSSSSSLWQKQTSWTTQRCLNTSAPLRAAQPPPHKANEAAQQAISKKTPNPTPARSSSDAQTSAAIDGLFSSVGMAPRRQQQQRTGSKPDSADAVSNAYVSHTFGSRFSKPTPNLRPKGLMWENMTMPEDGAMTGSLPKAPALREEDMIYPRLNPTTGRTVDLDPSKGRDIVRGIGMLGSLMARNKVKSDFNRQKFHERPGLRRKRLKTDRWRYRFKQGFEGMCGRVTELTKKGW</sequence>
<evidence type="ECO:0000313" key="6">
    <source>
        <dbReference type="Proteomes" id="UP000799778"/>
    </source>
</evidence>
<dbReference type="GO" id="GO:0005763">
    <property type="term" value="C:mitochondrial small ribosomal subunit"/>
    <property type="evidence" value="ECO:0007669"/>
    <property type="project" value="TreeGrafter"/>
</dbReference>
<proteinExistence type="inferred from homology"/>
<dbReference type="PANTHER" id="PTHR41237:SF1">
    <property type="entry name" value="SMALL RIBOSOMAL SUBUNIT PROTEIN BS21M"/>
    <property type="match status" value="1"/>
</dbReference>
<keyword evidence="3" id="KW-0687">Ribonucleoprotein</keyword>
<evidence type="ECO:0000256" key="3">
    <source>
        <dbReference type="ARBA" id="ARBA00023274"/>
    </source>
</evidence>
<name>A0A6A5Y1P6_9PLEO</name>
<dbReference type="GO" id="GO:0003735">
    <property type="term" value="F:structural constituent of ribosome"/>
    <property type="evidence" value="ECO:0007669"/>
    <property type="project" value="InterPro"/>
</dbReference>
<evidence type="ECO:0008006" key="7">
    <source>
        <dbReference type="Google" id="ProtNLM"/>
    </source>
</evidence>
<evidence type="ECO:0000313" key="5">
    <source>
        <dbReference type="EMBL" id="KAF2019402.1"/>
    </source>
</evidence>
<dbReference type="Proteomes" id="UP000799778">
    <property type="component" value="Unassembled WGS sequence"/>
</dbReference>
<dbReference type="InterPro" id="IPR052837">
    <property type="entry name" value="Mitoribosomal_bS21"/>
</dbReference>
<comment type="similarity">
    <text evidence="1">Belongs to the bacterial ribosomal protein bS21 family.</text>
</comment>
<feature type="region of interest" description="Disordered" evidence="4">
    <location>
        <begin position="16"/>
        <end position="117"/>
    </location>
</feature>
<feature type="compositionally biased region" description="Low complexity" evidence="4">
    <location>
        <begin position="24"/>
        <end position="41"/>
    </location>
</feature>
<dbReference type="GO" id="GO:0070124">
    <property type="term" value="P:mitochondrial translational initiation"/>
    <property type="evidence" value="ECO:0007669"/>
    <property type="project" value="TreeGrafter"/>
</dbReference>
<dbReference type="InterPro" id="IPR001911">
    <property type="entry name" value="Ribosomal_bS21"/>
</dbReference>
<gene>
    <name evidence="5" type="ORF">BU24DRAFT_419021</name>
</gene>
<evidence type="ECO:0000256" key="2">
    <source>
        <dbReference type="ARBA" id="ARBA00022980"/>
    </source>
</evidence>
<accession>A0A6A5Y1P6</accession>
<protein>
    <recommendedName>
        <fullName evidence="7">Ribosomal protein S21</fullName>
    </recommendedName>
</protein>
<dbReference type="OrthoDB" id="2501249at2759"/>
<feature type="compositionally biased region" description="Polar residues" evidence="4">
    <location>
        <begin position="63"/>
        <end position="88"/>
    </location>
</feature>
<feature type="compositionally biased region" description="Polar residues" evidence="4">
    <location>
        <begin position="103"/>
        <end position="112"/>
    </location>
</feature>
<evidence type="ECO:0000256" key="4">
    <source>
        <dbReference type="SAM" id="MobiDB-lite"/>
    </source>
</evidence>
<keyword evidence="6" id="KW-1185">Reference proteome</keyword>
<keyword evidence="2" id="KW-0689">Ribosomal protein</keyword>
<dbReference type="GeneID" id="54284507"/>